<keyword evidence="1 7" id="KW-1003">Cell membrane</keyword>
<dbReference type="NCBIfam" id="TIGR00247">
    <property type="entry name" value="endolytic transglycosylase MltG"/>
    <property type="match status" value="1"/>
</dbReference>
<comment type="catalytic activity">
    <reaction evidence="7">
        <text>a peptidoglycan chain = a peptidoglycan chain with N-acetyl-1,6-anhydromuramyl-[peptide] at the reducing end + a peptidoglycan chain with N-acetylglucosamine at the non-reducing end.</text>
        <dbReference type="EC" id="4.2.2.29"/>
    </reaction>
</comment>
<evidence type="ECO:0000256" key="7">
    <source>
        <dbReference type="HAMAP-Rule" id="MF_02065"/>
    </source>
</evidence>
<keyword evidence="5 7" id="KW-0456">Lyase</keyword>
<dbReference type="RefSeq" id="WP_407326538.1">
    <property type="nucleotide sequence ID" value="NZ_CP136865.1"/>
</dbReference>
<comment type="function">
    <text evidence="7">Functions as a peptidoglycan terminase that cleaves nascent peptidoglycan strands endolytically to terminate their elongation.</text>
</comment>
<sequence length="344" mass="38108">MQRYVVIAVGALLISVFIAVRWVAGWWESPLDVPEDGLVVYVEPGDSLSRLSRRLANTGVLKQERLFNWSGRFLGADSRILLGEYRLEAGTTPKGLLELLQSGDTVRYLVTLPEGITLQDALELIQNSDGINPVLEQSDDPQLIALVAPAAVAEGYFLPETYQYERGDSDLDVLTEAHRMMEETLADVWNQRQSDLPYDDPYEALVMASIIEKETGLAAERPTIGGVFVRRLQRGMRLQTDPTVIYGLGSAFQGNLQRKHLSDESNPYNSYRHHGLPPGPIALPGRAALMAAVDPQDGDALYFVARGDGSHKFSATLEEHQAAVRQFQLSRRANYRSAPKGSEQ</sequence>
<dbReference type="Gene3D" id="3.30.160.60">
    <property type="entry name" value="Classic Zinc Finger"/>
    <property type="match status" value="1"/>
</dbReference>
<name>A0ABZ0I8J8_9GAMM</name>
<accession>A0ABZ0I8J8</accession>
<keyword evidence="2 7" id="KW-0812">Transmembrane</keyword>
<gene>
    <name evidence="7 8" type="primary">mltG</name>
    <name evidence="8" type="ORF">R0137_11370</name>
</gene>
<comment type="similarity">
    <text evidence="7">Belongs to the transglycosylase MltG family.</text>
</comment>
<keyword evidence="3 7" id="KW-1133">Transmembrane helix</keyword>
<evidence type="ECO:0000256" key="4">
    <source>
        <dbReference type="ARBA" id="ARBA00023136"/>
    </source>
</evidence>
<dbReference type="EMBL" id="CP136865">
    <property type="protein sequence ID" value="WOJ95842.1"/>
    <property type="molecule type" value="Genomic_DNA"/>
</dbReference>
<evidence type="ECO:0000313" key="8">
    <source>
        <dbReference type="EMBL" id="WOJ95842.1"/>
    </source>
</evidence>
<keyword evidence="7" id="KW-0997">Cell inner membrane</keyword>
<reference evidence="8 9" key="1">
    <citation type="submission" date="2023-10" db="EMBL/GenBank/DDBJ databases">
        <title>Two novel species belonging to the OM43/NOR5 clade.</title>
        <authorList>
            <person name="Park M."/>
        </authorList>
    </citation>
    <scope>NUCLEOTIDE SEQUENCE [LARGE SCALE GENOMIC DNA]</scope>
    <source>
        <strain evidence="8 9">IMCC45268</strain>
    </source>
</reference>
<evidence type="ECO:0000256" key="5">
    <source>
        <dbReference type="ARBA" id="ARBA00023239"/>
    </source>
</evidence>
<comment type="subcellular location">
    <subcellularLocation>
        <location evidence="7">Cell inner membrane</location>
        <topology evidence="7">Single-pass membrane protein</topology>
    </subcellularLocation>
</comment>
<dbReference type="InterPro" id="IPR003770">
    <property type="entry name" value="MLTG-like"/>
</dbReference>
<dbReference type="Gene3D" id="3.30.1490.480">
    <property type="entry name" value="Endolytic murein transglycosylase"/>
    <property type="match status" value="1"/>
</dbReference>
<feature type="site" description="Important for catalytic activity" evidence="7">
    <location>
        <position position="214"/>
    </location>
</feature>
<proteinExistence type="inferred from homology"/>
<evidence type="ECO:0000256" key="6">
    <source>
        <dbReference type="ARBA" id="ARBA00023316"/>
    </source>
</evidence>
<evidence type="ECO:0000256" key="1">
    <source>
        <dbReference type="ARBA" id="ARBA00022475"/>
    </source>
</evidence>
<dbReference type="Pfam" id="PF02618">
    <property type="entry name" value="YceG"/>
    <property type="match status" value="1"/>
</dbReference>
<dbReference type="EC" id="4.2.2.29" evidence="7"/>
<keyword evidence="9" id="KW-1185">Reference proteome</keyword>
<feature type="transmembrane region" description="Helical" evidence="7">
    <location>
        <begin position="5"/>
        <end position="27"/>
    </location>
</feature>
<evidence type="ECO:0000256" key="3">
    <source>
        <dbReference type="ARBA" id="ARBA00022989"/>
    </source>
</evidence>
<keyword evidence="6 7" id="KW-0961">Cell wall biogenesis/degradation</keyword>
<dbReference type="PANTHER" id="PTHR30518">
    <property type="entry name" value="ENDOLYTIC MUREIN TRANSGLYCOSYLASE"/>
    <property type="match status" value="1"/>
</dbReference>
<evidence type="ECO:0000313" key="9">
    <source>
        <dbReference type="Proteomes" id="UP001626549"/>
    </source>
</evidence>
<organism evidence="8 9">
    <name type="scientific">Congregibacter brevis</name>
    <dbReference type="NCBI Taxonomy" id="3081201"/>
    <lineage>
        <taxon>Bacteria</taxon>
        <taxon>Pseudomonadati</taxon>
        <taxon>Pseudomonadota</taxon>
        <taxon>Gammaproteobacteria</taxon>
        <taxon>Cellvibrionales</taxon>
        <taxon>Halieaceae</taxon>
        <taxon>Congregibacter</taxon>
    </lineage>
</organism>
<dbReference type="CDD" id="cd08010">
    <property type="entry name" value="MltG_like"/>
    <property type="match status" value="1"/>
</dbReference>
<evidence type="ECO:0000256" key="2">
    <source>
        <dbReference type="ARBA" id="ARBA00022692"/>
    </source>
</evidence>
<protein>
    <recommendedName>
        <fullName evidence="7">Endolytic murein transglycosylase</fullName>
        <ecNumber evidence="7">4.2.2.29</ecNumber>
    </recommendedName>
    <alternativeName>
        <fullName evidence="7">Peptidoglycan lytic transglycosylase</fullName>
    </alternativeName>
    <alternativeName>
        <fullName evidence="7">Peptidoglycan polymerization terminase</fullName>
    </alternativeName>
</protein>
<dbReference type="HAMAP" id="MF_02065">
    <property type="entry name" value="MltG"/>
    <property type="match status" value="1"/>
</dbReference>
<dbReference type="Proteomes" id="UP001626549">
    <property type="component" value="Chromosome"/>
</dbReference>
<keyword evidence="4 7" id="KW-0472">Membrane</keyword>
<dbReference type="PANTHER" id="PTHR30518:SF2">
    <property type="entry name" value="ENDOLYTIC MUREIN TRANSGLYCOSYLASE"/>
    <property type="match status" value="1"/>
</dbReference>